<name>A0A2W5F5W5_9SPHI</name>
<evidence type="ECO:0000256" key="1">
    <source>
        <dbReference type="ARBA" id="ARBA00022723"/>
    </source>
</evidence>
<feature type="domain" description="NodB homology" evidence="3">
    <location>
        <begin position="26"/>
        <end position="203"/>
    </location>
</feature>
<dbReference type="Pfam" id="PF01522">
    <property type="entry name" value="Polysacc_deac_1"/>
    <property type="match status" value="1"/>
</dbReference>
<reference evidence="4 5" key="1">
    <citation type="submission" date="2017-11" db="EMBL/GenBank/DDBJ databases">
        <title>Infants hospitalized years apart are colonized by the same room-sourced microbial strains.</title>
        <authorList>
            <person name="Brooks B."/>
            <person name="Olm M.R."/>
            <person name="Firek B.A."/>
            <person name="Baker R."/>
            <person name="Thomas B.C."/>
            <person name="Morowitz M.J."/>
            <person name="Banfield J.F."/>
        </authorList>
    </citation>
    <scope>NUCLEOTIDE SEQUENCE [LARGE SCALE GENOMIC DNA]</scope>
    <source>
        <strain evidence="4">S2_009_000_R2_76</strain>
    </source>
</reference>
<proteinExistence type="predicted"/>
<dbReference type="InterPro" id="IPR050248">
    <property type="entry name" value="Polysacc_deacetylase_ArnD"/>
</dbReference>
<comment type="caution">
    <text evidence="4">The sequence shown here is derived from an EMBL/GenBank/DDBJ whole genome shotgun (WGS) entry which is preliminary data.</text>
</comment>
<dbReference type="SUPFAM" id="SSF88713">
    <property type="entry name" value="Glycoside hydrolase/deacetylase"/>
    <property type="match status" value="1"/>
</dbReference>
<dbReference type="InterPro" id="IPR002509">
    <property type="entry name" value="NODB_dom"/>
</dbReference>
<keyword evidence="1" id="KW-0479">Metal-binding</keyword>
<accession>A0A2W5F5W5</accession>
<dbReference type="EMBL" id="QFOI01000120">
    <property type="protein sequence ID" value="PZP49257.1"/>
    <property type="molecule type" value="Genomic_DNA"/>
</dbReference>
<dbReference type="PROSITE" id="PS51677">
    <property type="entry name" value="NODB"/>
    <property type="match status" value="1"/>
</dbReference>
<dbReference type="GO" id="GO:0016810">
    <property type="term" value="F:hydrolase activity, acting on carbon-nitrogen (but not peptide) bonds"/>
    <property type="evidence" value="ECO:0007669"/>
    <property type="project" value="InterPro"/>
</dbReference>
<evidence type="ECO:0000259" key="3">
    <source>
        <dbReference type="PROSITE" id="PS51677"/>
    </source>
</evidence>
<dbReference type="AlphaFoldDB" id="A0A2W5F5W5"/>
<evidence type="ECO:0000256" key="2">
    <source>
        <dbReference type="ARBA" id="ARBA00022801"/>
    </source>
</evidence>
<dbReference type="GO" id="GO:0046872">
    <property type="term" value="F:metal ion binding"/>
    <property type="evidence" value="ECO:0007669"/>
    <property type="project" value="UniProtKB-KW"/>
</dbReference>
<gene>
    <name evidence="4" type="ORF">DI598_08335</name>
</gene>
<dbReference type="InterPro" id="IPR011330">
    <property type="entry name" value="Glyco_hydro/deAcase_b/a-brl"/>
</dbReference>
<dbReference type="GO" id="GO:0016020">
    <property type="term" value="C:membrane"/>
    <property type="evidence" value="ECO:0007669"/>
    <property type="project" value="TreeGrafter"/>
</dbReference>
<keyword evidence="2" id="KW-0378">Hydrolase</keyword>
<evidence type="ECO:0000313" key="5">
    <source>
        <dbReference type="Proteomes" id="UP000249645"/>
    </source>
</evidence>
<dbReference type="PANTHER" id="PTHR10587">
    <property type="entry name" value="GLYCOSYL TRANSFERASE-RELATED"/>
    <property type="match status" value="1"/>
</dbReference>
<protein>
    <submittedName>
        <fullName evidence="4">Polysaccharide deacetylase family protein</fullName>
    </submittedName>
</protein>
<dbReference type="Gene3D" id="3.20.20.370">
    <property type="entry name" value="Glycoside hydrolase/deacetylase"/>
    <property type="match status" value="1"/>
</dbReference>
<evidence type="ECO:0000313" key="4">
    <source>
        <dbReference type="EMBL" id="PZP49257.1"/>
    </source>
</evidence>
<dbReference type="GO" id="GO:0005975">
    <property type="term" value="P:carbohydrate metabolic process"/>
    <property type="evidence" value="ECO:0007669"/>
    <property type="project" value="InterPro"/>
</dbReference>
<dbReference type="Proteomes" id="UP000249645">
    <property type="component" value="Unassembled WGS sequence"/>
</dbReference>
<dbReference type="PANTHER" id="PTHR10587:SF133">
    <property type="entry name" value="CHITIN DEACETYLASE 1-RELATED"/>
    <property type="match status" value="1"/>
</dbReference>
<organism evidence="4 5">
    <name type="scientific">Pseudopedobacter saltans</name>
    <dbReference type="NCBI Taxonomy" id="151895"/>
    <lineage>
        <taxon>Bacteria</taxon>
        <taxon>Pseudomonadati</taxon>
        <taxon>Bacteroidota</taxon>
        <taxon>Sphingobacteriia</taxon>
        <taxon>Sphingobacteriales</taxon>
        <taxon>Sphingobacteriaceae</taxon>
        <taxon>Pseudopedobacter</taxon>
    </lineage>
</organism>
<sequence length="206" mass="24318">MYLVKIPIWLQRFYRNRLFQYHTKEKILYITFDDGPNKSTTPFILSQLKKYGAKASFFCIGKNVELEKELYQQICNDGHLIGSHTYHHLNGWQENVHTYVTDVIAADRLLESDFFRPPYGRMRKRQERVLLQKRPSLKIVMWSVLSGDFDTNINSEKCLQNVLGNAKEGDIVVFHDSDKASERLQYVLPKTLEHYARLGYRFDVLH</sequence>